<protein>
    <submittedName>
        <fullName evidence="2">Uncharacterized protein</fullName>
    </submittedName>
</protein>
<dbReference type="AlphaFoldDB" id="A0A8X7W1Y7"/>
<gene>
    <name evidence="2" type="ORF">Bca52824_015359</name>
</gene>
<dbReference type="OrthoDB" id="1413674at2759"/>
<keyword evidence="1" id="KW-0732">Signal</keyword>
<dbReference type="Proteomes" id="UP000886595">
    <property type="component" value="Unassembled WGS sequence"/>
</dbReference>
<proteinExistence type="predicted"/>
<evidence type="ECO:0000313" key="2">
    <source>
        <dbReference type="EMBL" id="KAG2322146.1"/>
    </source>
</evidence>
<feature type="chain" id="PRO_5036479993" evidence="1">
    <location>
        <begin position="25"/>
        <end position="223"/>
    </location>
</feature>
<feature type="signal peptide" evidence="1">
    <location>
        <begin position="1"/>
        <end position="24"/>
    </location>
</feature>
<keyword evidence="3" id="KW-1185">Reference proteome</keyword>
<dbReference type="EMBL" id="JAAMPC010000003">
    <property type="protein sequence ID" value="KAG2322146.1"/>
    <property type="molecule type" value="Genomic_DNA"/>
</dbReference>
<comment type="caution">
    <text evidence="2">The sequence shown here is derived from an EMBL/GenBank/DDBJ whole genome shotgun (WGS) entry which is preliminary data.</text>
</comment>
<accession>A0A8X7W1Y7</accession>
<evidence type="ECO:0000256" key="1">
    <source>
        <dbReference type="SAM" id="SignalP"/>
    </source>
</evidence>
<sequence>MNTSMSTIVFSFVVLLSISAISLAKQSPLEACIRKNIARSLSPPPSNKPDFDVSDELCRDETRTIMIFLRLNGEFPPYYVEALCNVFGSDKKKVKEYVTTRWLNHSKKLLHSLTCTTRRTTLVVENKSHVETCIRRNIAQSLSPSPSNDPNTSRFDIMRDQLCRDETRIIMHFLLVNGEFPPYYVEALCNVFGDDEKKVKEYVIRKWLDQSKKLIDSLACASP</sequence>
<reference evidence="2 3" key="1">
    <citation type="submission" date="2020-02" db="EMBL/GenBank/DDBJ databases">
        <authorList>
            <person name="Ma Q."/>
            <person name="Huang Y."/>
            <person name="Song X."/>
            <person name="Pei D."/>
        </authorList>
    </citation>
    <scope>NUCLEOTIDE SEQUENCE [LARGE SCALE GENOMIC DNA]</scope>
    <source>
        <strain evidence="2">Sxm20200214</strain>
        <tissue evidence="2">Leaf</tissue>
    </source>
</reference>
<name>A0A8X7W1Y7_BRACI</name>
<evidence type="ECO:0000313" key="3">
    <source>
        <dbReference type="Proteomes" id="UP000886595"/>
    </source>
</evidence>
<organism evidence="2 3">
    <name type="scientific">Brassica carinata</name>
    <name type="common">Ethiopian mustard</name>
    <name type="synonym">Abyssinian cabbage</name>
    <dbReference type="NCBI Taxonomy" id="52824"/>
    <lineage>
        <taxon>Eukaryota</taxon>
        <taxon>Viridiplantae</taxon>
        <taxon>Streptophyta</taxon>
        <taxon>Embryophyta</taxon>
        <taxon>Tracheophyta</taxon>
        <taxon>Spermatophyta</taxon>
        <taxon>Magnoliopsida</taxon>
        <taxon>eudicotyledons</taxon>
        <taxon>Gunneridae</taxon>
        <taxon>Pentapetalae</taxon>
        <taxon>rosids</taxon>
        <taxon>malvids</taxon>
        <taxon>Brassicales</taxon>
        <taxon>Brassicaceae</taxon>
        <taxon>Brassiceae</taxon>
        <taxon>Brassica</taxon>
    </lineage>
</organism>